<reference evidence="3" key="1">
    <citation type="journal article" date="2014" name="Genome Announc.">
        <title>Draft Genome Sequences of Three Alkaliphilic Bacillus Strains, Bacillus wakoensis JCM 9140T, Bacillus akibai JCM 9157T, and Bacillus hemicellulosilyticus JCM 9152T.</title>
        <authorList>
            <person name="Yuki M."/>
            <person name="Oshima K."/>
            <person name="Suda W."/>
            <person name="Oshida Y."/>
            <person name="Kitamura K."/>
            <person name="Iida T."/>
            <person name="Hattori M."/>
            <person name="Ohkuma M."/>
        </authorList>
    </citation>
    <scope>NUCLEOTIDE SEQUENCE [LARGE SCALE GENOMIC DNA]</scope>
    <source>
        <strain evidence="3">JCM 9140</strain>
    </source>
</reference>
<dbReference type="Proteomes" id="UP000018890">
    <property type="component" value="Unassembled WGS sequence"/>
</dbReference>
<proteinExistence type="predicted"/>
<dbReference type="RefSeq" id="WP_034744439.1">
    <property type="nucleotide sequence ID" value="NZ_BAUT01000012.1"/>
</dbReference>
<dbReference type="OrthoDB" id="2969742at2"/>
<keyword evidence="2" id="KW-0812">Transmembrane</keyword>
<evidence type="ECO:0000313" key="3">
    <source>
        <dbReference type="EMBL" id="GAE25685.1"/>
    </source>
</evidence>
<protein>
    <recommendedName>
        <fullName evidence="5">DUF2663 family protein</fullName>
    </recommendedName>
</protein>
<keyword evidence="2" id="KW-0472">Membrane</keyword>
<evidence type="ECO:0000313" key="4">
    <source>
        <dbReference type="Proteomes" id="UP000018890"/>
    </source>
</evidence>
<sequence length="152" mass="17926">MKVFKEWNVAKYYGPVVVKVMLEELISRKEKLEKMEKAKMLWSLFAMGCVAVFLLFGTTVLSNQQLSFQTNLLSAMVSHPLILVLMLLLSIGFIQLHFFGKKAKKAEKEFDQLREELIDRNTEFWDNDTDWKAREALYSYVKKEHDINLYHK</sequence>
<dbReference type="EMBL" id="BAUT01000012">
    <property type="protein sequence ID" value="GAE25685.1"/>
    <property type="molecule type" value="Genomic_DNA"/>
</dbReference>
<feature type="transmembrane region" description="Helical" evidence="2">
    <location>
        <begin position="41"/>
        <end position="61"/>
    </location>
</feature>
<gene>
    <name evidence="3" type="ORF">JCM9140_1692</name>
</gene>
<comment type="caution">
    <text evidence="3">The sequence shown here is derived from an EMBL/GenBank/DDBJ whole genome shotgun (WGS) entry which is preliminary data.</text>
</comment>
<keyword evidence="2" id="KW-1133">Transmembrane helix</keyword>
<keyword evidence="4" id="KW-1185">Reference proteome</keyword>
<dbReference type="AlphaFoldDB" id="W4Q155"/>
<name>W4Q155_9BACI</name>
<evidence type="ECO:0008006" key="5">
    <source>
        <dbReference type="Google" id="ProtNLM"/>
    </source>
</evidence>
<keyword evidence="1" id="KW-0175">Coiled coil</keyword>
<dbReference type="Pfam" id="PF10864">
    <property type="entry name" value="DUF2663"/>
    <property type="match status" value="1"/>
</dbReference>
<accession>W4Q155</accession>
<evidence type="ECO:0000256" key="1">
    <source>
        <dbReference type="SAM" id="Coils"/>
    </source>
</evidence>
<dbReference type="STRING" id="1236970.JCM9140_1692"/>
<feature type="coiled-coil region" evidence="1">
    <location>
        <begin position="96"/>
        <end position="123"/>
    </location>
</feature>
<feature type="transmembrane region" description="Helical" evidence="2">
    <location>
        <begin position="81"/>
        <end position="99"/>
    </location>
</feature>
<dbReference type="InterPro" id="IPR020210">
    <property type="entry name" value="Uncharacterised_YpbF_TM"/>
</dbReference>
<organism evidence="3 4">
    <name type="scientific">Halalkalibacter wakoensis JCM 9140</name>
    <dbReference type="NCBI Taxonomy" id="1236970"/>
    <lineage>
        <taxon>Bacteria</taxon>
        <taxon>Bacillati</taxon>
        <taxon>Bacillota</taxon>
        <taxon>Bacilli</taxon>
        <taxon>Bacillales</taxon>
        <taxon>Bacillaceae</taxon>
        <taxon>Halalkalibacter</taxon>
    </lineage>
</organism>
<evidence type="ECO:0000256" key="2">
    <source>
        <dbReference type="SAM" id="Phobius"/>
    </source>
</evidence>